<dbReference type="AlphaFoldDB" id="A0A4Z2G3Y9"/>
<comment type="caution">
    <text evidence="1">The sequence shown here is derived from an EMBL/GenBank/DDBJ whole genome shotgun (WGS) entry which is preliminary data.</text>
</comment>
<gene>
    <name evidence="1" type="ORF">EYF80_042528</name>
</gene>
<keyword evidence="2" id="KW-1185">Reference proteome</keyword>
<accession>A0A4Z2G3Y9</accession>
<sequence length="118" mass="12670">MEVVPANACRTPRGGVGQLTPPGAASPRFGGLARCQECGRPTARQVKQQVVGLNSTCKSKNSTLGSWRSVGLRLQTASGRHRAELKGHAEFTEHPNVTYYTTPAAEHLSFTAPQAAWR</sequence>
<dbReference type="Proteomes" id="UP000314294">
    <property type="component" value="Unassembled WGS sequence"/>
</dbReference>
<proteinExistence type="predicted"/>
<reference evidence="1 2" key="1">
    <citation type="submission" date="2019-03" db="EMBL/GenBank/DDBJ databases">
        <title>First draft genome of Liparis tanakae, snailfish: a comprehensive survey of snailfish specific genes.</title>
        <authorList>
            <person name="Kim W."/>
            <person name="Song I."/>
            <person name="Jeong J.-H."/>
            <person name="Kim D."/>
            <person name="Kim S."/>
            <person name="Ryu S."/>
            <person name="Song J.Y."/>
            <person name="Lee S.K."/>
        </authorList>
    </citation>
    <scope>NUCLEOTIDE SEQUENCE [LARGE SCALE GENOMIC DNA]</scope>
    <source>
        <tissue evidence="1">Muscle</tissue>
    </source>
</reference>
<evidence type="ECO:0000313" key="1">
    <source>
        <dbReference type="EMBL" id="TNN47262.1"/>
    </source>
</evidence>
<name>A0A4Z2G3Y9_9TELE</name>
<dbReference type="EMBL" id="SRLO01000750">
    <property type="protein sequence ID" value="TNN47262.1"/>
    <property type="molecule type" value="Genomic_DNA"/>
</dbReference>
<evidence type="ECO:0000313" key="2">
    <source>
        <dbReference type="Proteomes" id="UP000314294"/>
    </source>
</evidence>
<organism evidence="1 2">
    <name type="scientific">Liparis tanakae</name>
    <name type="common">Tanaka's snailfish</name>
    <dbReference type="NCBI Taxonomy" id="230148"/>
    <lineage>
        <taxon>Eukaryota</taxon>
        <taxon>Metazoa</taxon>
        <taxon>Chordata</taxon>
        <taxon>Craniata</taxon>
        <taxon>Vertebrata</taxon>
        <taxon>Euteleostomi</taxon>
        <taxon>Actinopterygii</taxon>
        <taxon>Neopterygii</taxon>
        <taxon>Teleostei</taxon>
        <taxon>Neoteleostei</taxon>
        <taxon>Acanthomorphata</taxon>
        <taxon>Eupercaria</taxon>
        <taxon>Perciformes</taxon>
        <taxon>Cottioidei</taxon>
        <taxon>Cottales</taxon>
        <taxon>Liparidae</taxon>
        <taxon>Liparis</taxon>
    </lineage>
</organism>
<protein>
    <submittedName>
        <fullName evidence="1">Uncharacterized protein</fullName>
    </submittedName>
</protein>